<evidence type="ECO:0000256" key="4">
    <source>
        <dbReference type="ARBA" id="ARBA00012030"/>
    </source>
</evidence>
<keyword evidence="6 9" id="KW-0227">DNA damage</keyword>
<accession>A0A7X6LN25</accession>
<keyword evidence="9" id="KW-0963">Cytoplasm</keyword>
<dbReference type="SMART" id="SM00986">
    <property type="entry name" value="UDG"/>
    <property type="match status" value="1"/>
</dbReference>
<evidence type="ECO:0000256" key="9">
    <source>
        <dbReference type="HAMAP-Rule" id="MF_00148"/>
    </source>
</evidence>
<dbReference type="InterPro" id="IPR018085">
    <property type="entry name" value="Ura-DNA_Glyclase_AS"/>
</dbReference>
<comment type="subcellular location">
    <subcellularLocation>
        <location evidence="9">Cytoplasm</location>
    </subcellularLocation>
</comment>
<dbReference type="PANTHER" id="PTHR11264">
    <property type="entry name" value="URACIL-DNA GLYCOSYLASE"/>
    <property type="match status" value="1"/>
</dbReference>
<sequence length="227" mass="24908">MRRKVNMASFLPADWEKVVQPAVGSLYLERINSFLDTAYGNEIVYPKRENIFAALTATPLSEVKVVILGQDPYPNPKQAQGMSFSVPAGMALPKSLINIYKELVDDLGIAAPQDGDLHRWANQGVLLLNTVLTVPAHQAGGHAGKIWEPLTDEIIHLVAQQKQPTVFILWGKQAQKKQTLITGVQNLILQAPHPSPLSAYRGFFGSKPFSQTNQFLVAAGCNPIDWG</sequence>
<proteinExistence type="inferred from homology"/>
<dbReference type="NCBIfam" id="NF003589">
    <property type="entry name" value="PRK05254.1-2"/>
    <property type="match status" value="1"/>
</dbReference>
<evidence type="ECO:0000313" key="13">
    <source>
        <dbReference type="EMBL" id="NKY67118.1"/>
    </source>
</evidence>
<dbReference type="NCBIfam" id="NF003592">
    <property type="entry name" value="PRK05254.1-5"/>
    <property type="match status" value="1"/>
</dbReference>
<dbReference type="Gene3D" id="3.40.470.10">
    <property type="entry name" value="Uracil-DNA glycosylase-like domain"/>
    <property type="match status" value="1"/>
</dbReference>
<dbReference type="GO" id="GO:0097510">
    <property type="term" value="P:base-excision repair, AP site formation via deaminated base removal"/>
    <property type="evidence" value="ECO:0007669"/>
    <property type="project" value="TreeGrafter"/>
</dbReference>
<evidence type="ECO:0000256" key="1">
    <source>
        <dbReference type="ARBA" id="ARBA00001400"/>
    </source>
</evidence>
<dbReference type="InterPro" id="IPR005122">
    <property type="entry name" value="Uracil-DNA_glycosylase-like"/>
</dbReference>
<dbReference type="HAMAP" id="MF_00148">
    <property type="entry name" value="UDG"/>
    <property type="match status" value="1"/>
</dbReference>
<feature type="active site" description="Proton acceptor" evidence="9 10">
    <location>
        <position position="71"/>
    </location>
</feature>
<dbReference type="GO" id="GO:0005737">
    <property type="term" value="C:cytoplasm"/>
    <property type="evidence" value="ECO:0007669"/>
    <property type="project" value="UniProtKB-SubCell"/>
</dbReference>
<dbReference type="OrthoDB" id="9804372at2"/>
<evidence type="ECO:0000256" key="5">
    <source>
        <dbReference type="ARBA" id="ARBA00018429"/>
    </source>
</evidence>
<comment type="caution">
    <text evidence="13">The sequence shown here is derived from an EMBL/GenBank/DDBJ whole genome shotgun (WGS) entry which is preliminary data.</text>
</comment>
<evidence type="ECO:0000256" key="10">
    <source>
        <dbReference type="PROSITE-ProRule" id="PRU10072"/>
    </source>
</evidence>
<keyword evidence="7 9" id="KW-0378">Hydrolase</keyword>
<comment type="similarity">
    <text evidence="3 9 11">Belongs to the uracil-DNA glycosylase (UDG) superfamily. UNG family.</text>
</comment>
<dbReference type="InterPro" id="IPR002043">
    <property type="entry name" value="UDG_fam1"/>
</dbReference>
<dbReference type="PROSITE" id="PS00130">
    <property type="entry name" value="U_DNA_GLYCOSYLASE"/>
    <property type="match status" value="1"/>
</dbReference>
<evidence type="ECO:0000256" key="2">
    <source>
        <dbReference type="ARBA" id="ARBA00002631"/>
    </source>
</evidence>
<dbReference type="SMART" id="SM00987">
    <property type="entry name" value="UreE_C"/>
    <property type="match status" value="1"/>
</dbReference>
<protein>
    <recommendedName>
        <fullName evidence="5 9">Uracil-DNA glycosylase</fullName>
        <shortName evidence="9">UDG</shortName>
        <ecNumber evidence="4 9">3.2.2.27</ecNumber>
    </recommendedName>
</protein>
<evidence type="ECO:0000313" key="14">
    <source>
        <dbReference type="Proteomes" id="UP000585749"/>
    </source>
</evidence>
<evidence type="ECO:0000256" key="6">
    <source>
        <dbReference type="ARBA" id="ARBA00022763"/>
    </source>
</evidence>
<keyword evidence="8 9" id="KW-0234">DNA repair</keyword>
<gene>
    <name evidence="9" type="primary">ung</name>
    <name evidence="13" type="ORF">HF960_05450</name>
</gene>
<dbReference type="Proteomes" id="UP000585749">
    <property type="component" value="Unassembled WGS sequence"/>
</dbReference>
<comment type="catalytic activity">
    <reaction evidence="1 9 11">
        <text>Hydrolyzes single-stranded DNA or mismatched double-stranded DNA and polynucleotides, releasing free uracil.</text>
        <dbReference type="EC" id="3.2.2.27"/>
    </reaction>
</comment>
<dbReference type="AlphaFoldDB" id="A0A7X6LN25"/>
<dbReference type="InterPro" id="IPR036895">
    <property type="entry name" value="Uracil-DNA_glycosylase-like_sf"/>
</dbReference>
<feature type="domain" description="Uracil-DNA glycosylase-like" evidence="12">
    <location>
        <begin position="56"/>
        <end position="216"/>
    </location>
</feature>
<dbReference type="NCBIfam" id="NF003591">
    <property type="entry name" value="PRK05254.1-4"/>
    <property type="match status" value="1"/>
</dbReference>
<reference evidence="13 14" key="1">
    <citation type="submission" date="2020-04" db="EMBL/GenBank/DDBJ databases">
        <title>MicrobeNet Type strains.</title>
        <authorList>
            <person name="Nicholson A.C."/>
        </authorList>
    </citation>
    <scope>NUCLEOTIDE SEQUENCE [LARGE SCALE GENOMIC DNA]</scope>
    <source>
        <strain evidence="13 14">CCUG 33494</strain>
    </source>
</reference>
<organism evidence="13 14">
    <name type="scientific">Weissella hellenica</name>
    <dbReference type="NCBI Taxonomy" id="46256"/>
    <lineage>
        <taxon>Bacteria</taxon>
        <taxon>Bacillati</taxon>
        <taxon>Bacillota</taxon>
        <taxon>Bacilli</taxon>
        <taxon>Lactobacillales</taxon>
        <taxon>Lactobacillaceae</taxon>
        <taxon>Weissella</taxon>
    </lineage>
</organism>
<dbReference type="EMBL" id="JAAXPM010000007">
    <property type="protein sequence ID" value="NKY67118.1"/>
    <property type="molecule type" value="Genomic_DNA"/>
</dbReference>
<dbReference type="GO" id="GO:0004844">
    <property type="term" value="F:uracil DNA N-glycosylase activity"/>
    <property type="evidence" value="ECO:0007669"/>
    <property type="project" value="UniProtKB-UniRule"/>
</dbReference>
<dbReference type="NCBIfam" id="TIGR00628">
    <property type="entry name" value="ung"/>
    <property type="match status" value="1"/>
</dbReference>
<dbReference type="PANTHER" id="PTHR11264:SF0">
    <property type="entry name" value="URACIL-DNA GLYCOSYLASE"/>
    <property type="match status" value="1"/>
</dbReference>
<dbReference type="EC" id="3.2.2.27" evidence="4 9"/>
<evidence type="ECO:0000256" key="3">
    <source>
        <dbReference type="ARBA" id="ARBA00008184"/>
    </source>
</evidence>
<evidence type="ECO:0000256" key="11">
    <source>
        <dbReference type="RuleBase" id="RU003780"/>
    </source>
</evidence>
<keyword evidence="13" id="KW-0326">Glycosidase</keyword>
<dbReference type="Pfam" id="PF03167">
    <property type="entry name" value="UDG"/>
    <property type="match status" value="1"/>
</dbReference>
<dbReference type="NCBIfam" id="NF003588">
    <property type="entry name" value="PRK05254.1-1"/>
    <property type="match status" value="1"/>
</dbReference>
<dbReference type="SUPFAM" id="SSF52141">
    <property type="entry name" value="Uracil-DNA glycosylase-like"/>
    <property type="match status" value="1"/>
</dbReference>
<evidence type="ECO:0000256" key="7">
    <source>
        <dbReference type="ARBA" id="ARBA00022801"/>
    </source>
</evidence>
<name>A0A7X6LN25_WEIHE</name>
<comment type="function">
    <text evidence="2 9 11">Excises uracil residues from the DNA which can arise as a result of misincorporation of dUMP residues by DNA polymerase or due to deamination of cytosine.</text>
</comment>
<evidence type="ECO:0000259" key="12">
    <source>
        <dbReference type="SMART" id="SM00986"/>
    </source>
</evidence>
<evidence type="ECO:0000256" key="8">
    <source>
        <dbReference type="ARBA" id="ARBA00023204"/>
    </source>
</evidence>
<dbReference type="CDD" id="cd10027">
    <property type="entry name" value="UDG-F1-like"/>
    <property type="match status" value="1"/>
</dbReference>